<evidence type="ECO:0000256" key="1">
    <source>
        <dbReference type="SAM" id="MobiDB-lite"/>
    </source>
</evidence>
<dbReference type="GO" id="GO:0003910">
    <property type="term" value="F:DNA ligase (ATP) activity"/>
    <property type="evidence" value="ECO:0007669"/>
    <property type="project" value="InterPro"/>
</dbReference>
<proteinExistence type="predicted"/>
<feature type="region of interest" description="Disordered" evidence="1">
    <location>
        <begin position="51"/>
        <end position="75"/>
    </location>
</feature>
<dbReference type="InterPro" id="IPR044117">
    <property type="entry name" value="OBF_LigC-like"/>
</dbReference>
<dbReference type="GO" id="GO:0006281">
    <property type="term" value="P:DNA repair"/>
    <property type="evidence" value="ECO:0007669"/>
    <property type="project" value="InterPro"/>
</dbReference>
<comment type="caution">
    <text evidence="2">The sequence shown here is derived from an EMBL/GenBank/DDBJ whole genome shotgun (WGS) entry which is preliminary data.</text>
</comment>
<accession>A0A4R0JUI1</accession>
<keyword evidence="3" id="KW-1185">Reference proteome</keyword>
<protein>
    <recommendedName>
        <fullName evidence="4">DNA ligase (ATP)</fullName>
    </recommendedName>
</protein>
<dbReference type="AlphaFoldDB" id="A0A4R0JUI1"/>
<dbReference type="OrthoDB" id="9770771at2"/>
<sequence>MEVIVGGVVGPIDRPEVVIAGRYRGNELVVVGRTVPLNAAQSAELGAMLRPARRGHPWPDEISSQRWGGKDAKKPLTKVRPEIVAEVTADAALQAGQWRHPLRFVRPRADLDSSDVEQLL</sequence>
<evidence type="ECO:0000313" key="2">
    <source>
        <dbReference type="EMBL" id="TCC51093.1"/>
    </source>
</evidence>
<name>A0A4R0JUI1_9ACTN</name>
<dbReference type="Gene3D" id="2.40.50.140">
    <property type="entry name" value="Nucleic acid-binding proteins"/>
    <property type="match status" value="1"/>
</dbReference>
<dbReference type="EMBL" id="SJKD01000002">
    <property type="protein sequence ID" value="TCC51093.1"/>
    <property type="molecule type" value="Genomic_DNA"/>
</dbReference>
<evidence type="ECO:0000313" key="3">
    <source>
        <dbReference type="Proteomes" id="UP000293342"/>
    </source>
</evidence>
<dbReference type="CDD" id="cd07970">
    <property type="entry name" value="OBF_DNA_ligase_LigC"/>
    <property type="match status" value="1"/>
</dbReference>
<evidence type="ECO:0008006" key="4">
    <source>
        <dbReference type="Google" id="ProtNLM"/>
    </source>
</evidence>
<dbReference type="GO" id="GO:0006310">
    <property type="term" value="P:DNA recombination"/>
    <property type="evidence" value="ECO:0007669"/>
    <property type="project" value="InterPro"/>
</dbReference>
<dbReference type="Proteomes" id="UP000293342">
    <property type="component" value="Unassembled WGS sequence"/>
</dbReference>
<gene>
    <name evidence="2" type="ORF">E0H75_13210</name>
</gene>
<dbReference type="InterPro" id="IPR012340">
    <property type="entry name" value="NA-bd_OB-fold"/>
</dbReference>
<dbReference type="RefSeq" id="WP_131513785.1">
    <property type="nucleotide sequence ID" value="NZ_SJKD01000002.1"/>
</dbReference>
<organism evidence="2 3">
    <name type="scientific">Kribbella capetownensis</name>
    <dbReference type="NCBI Taxonomy" id="1572659"/>
    <lineage>
        <taxon>Bacteria</taxon>
        <taxon>Bacillati</taxon>
        <taxon>Actinomycetota</taxon>
        <taxon>Actinomycetes</taxon>
        <taxon>Propionibacteriales</taxon>
        <taxon>Kribbellaceae</taxon>
        <taxon>Kribbella</taxon>
    </lineage>
</organism>
<reference evidence="2 3" key="1">
    <citation type="submission" date="2019-02" db="EMBL/GenBank/DDBJ databases">
        <title>Kribbella capetownensis sp. nov. and Kribbella speibonae sp. nov., isolated from soil.</title>
        <authorList>
            <person name="Curtis S.M."/>
            <person name="Norton I."/>
            <person name="Everest G.J."/>
            <person name="Meyers P.R."/>
        </authorList>
    </citation>
    <scope>NUCLEOTIDE SEQUENCE [LARGE SCALE GENOMIC DNA]</scope>
    <source>
        <strain evidence="2 3">YM53</strain>
    </source>
</reference>